<dbReference type="GO" id="GO:0010212">
    <property type="term" value="P:response to ionizing radiation"/>
    <property type="evidence" value="ECO:0007669"/>
    <property type="project" value="TreeGrafter"/>
</dbReference>
<dbReference type="PANTHER" id="PTHR13356">
    <property type="entry name" value="OB FOLD NUCLEIC ACID BINDING PROTEIN-RELATED"/>
    <property type="match status" value="1"/>
</dbReference>
<accession>A0A7R9BXV4</accession>
<dbReference type="GO" id="GO:0044818">
    <property type="term" value="P:mitotic G2/M transition checkpoint"/>
    <property type="evidence" value="ECO:0007669"/>
    <property type="project" value="TreeGrafter"/>
</dbReference>
<dbReference type="InterPro" id="IPR051231">
    <property type="entry name" value="SOSS-B"/>
</dbReference>
<protein>
    <submittedName>
        <fullName evidence="3">Uncharacterized protein</fullName>
    </submittedName>
</protein>
<dbReference type="Proteomes" id="UP000678499">
    <property type="component" value="Unassembled WGS sequence"/>
</dbReference>
<dbReference type="EMBL" id="CAJPEX010005596">
    <property type="protein sequence ID" value="CAG0923688.1"/>
    <property type="molecule type" value="Genomic_DNA"/>
</dbReference>
<dbReference type="GO" id="GO:0003677">
    <property type="term" value="F:DNA binding"/>
    <property type="evidence" value="ECO:0007669"/>
    <property type="project" value="UniProtKB-KW"/>
</dbReference>
<dbReference type="InterPro" id="IPR012340">
    <property type="entry name" value="NA-bd_OB-fold"/>
</dbReference>
<evidence type="ECO:0000313" key="4">
    <source>
        <dbReference type="Proteomes" id="UP000678499"/>
    </source>
</evidence>
<dbReference type="Gene3D" id="2.40.50.140">
    <property type="entry name" value="Nucleic acid-binding proteins"/>
    <property type="match status" value="1"/>
</dbReference>
<dbReference type="FunFam" id="2.40.50.140:FF:000072">
    <property type="entry name" value="SOSS complex subunit B2"/>
    <property type="match status" value="1"/>
</dbReference>
<dbReference type="AlphaFoldDB" id="A0A7R9BXV4"/>
<evidence type="ECO:0000313" key="3">
    <source>
        <dbReference type="EMBL" id="CAD7283536.1"/>
    </source>
</evidence>
<reference evidence="3" key="1">
    <citation type="submission" date="2020-11" db="EMBL/GenBank/DDBJ databases">
        <authorList>
            <person name="Tran Van P."/>
        </authorList>
    </citation>
    <scope>NUCLEOTIDE SEQUENCE</scope>
</reference>
<feature type="compositionally biased region" description="Basic and acidic residues" evidence="2">
    <location>
        <begin position="197"/>
        <end position="208"/>
    </location>
</feature>
<proteinExistence type="predicted"/>
<dbReference type="GO" id="GO:0005694">
    <property type="term" value="C:chromosome"/>
    <property type="evidence" value="ECO:0007669"/>
    <property type="project" value="UniProtKB-ARBA"/>
</dbReference>
<dbReference type="PANTHER" id="PTHR13356:SF0">
    <property type="entry name" value="SOSS COMPLEX SUBUNIT B HOMOLOG"/>
    <property type="match status" value="1"/>
</dbReference>
<sequence>MSGHNFSLLRDLNPGMKHVNLVVIVLDVGEDLFQDGGFDSLLLLFVSGAPTVTKEGREVRTVRVADRTGSANVSVWDEYGRLICPGDILSLQKVYVSVWKSCMTVYVGKFGEIQKLGDFCMVFLETPDFSAPKPEYKDFQMGPPNKEKEDVRQRKQEAGQKGKEELPAVNKRAPKQPFSNGKAEGVPPQWPAAPADPRTRAWPQRDPRSAAQQKH</sequence>
<dbReference type="EMBL" id="OA887633">
    <property type="protein sequence ID" value="CAD7283536.1"/>
    <property type="molecule type" value="Genomic_DNA"/>
</dbReference>
<dbReference type="CDD" id="cd04491">
    <property type="entry name" value="SoSSB_OBF"/>
    <property type="match status" value="1"/>
</dbReference>
<gene>
    <name evidence="3" type="ORF">NMOB1V02_LOCUS11151</name>
</gene>
<organism evidence="3">
    <name type="scientific">Notodromas monacha</name>
    <dbReference type="NCBI Taxonomy" id="399045"/>
    <lineage>
        <taxon>Eukaryota</taxon>
        <taxon>Metazoa</taxon>
        <taxon>Ecdysozoa</taxon>
        <taxon>Arthropoda</taxon>
        <taxon>Crustacea</taxon>
        <taxon>Oligostraca</taxon>
        <taxon>Ostracoda</taxon>
        <taxon>Podocopa</taxon>
        <taxon>Podocopida</taxon>
        <taxon>Cypridocopina</taxon>
        <taxon>Cypridoidea</taxon>
        <taxon>Cyprididae</taxon>
        <taxon>Notodromas</taxon>
    </lineage>
</organism>
<dbReference type="OrthoDB" id="295715at2759"/>
<keyword evidence="4" id="KW-1185">Reference proteome</keyword>
<keyword evidence="1" id="KW-0238">DNA-binding</keyword>
<dbReference type="SUPFAM" id="SSF50249">
    <property type="entry name" value="Nucleic acid-binding proteins"/>
    <property type="match status" value="1"/>
</dbReference>
<dbReference type="GO" id="GO:0000724">
    <property type="term" value="P:double-strand break repair via homologous recombination"/>
    <property type="evidence" value="ECO:0007669"/>
    <property type="project" value="TreeGrafter"/>
</dbReference>
<feature type="compositionally biased region" description="Basic and acidic residues" evidence="2">
    <location>
        <begin position="145"/>
        <end position="166"/>
    </location>
</feature>
<feature type="region of interest" description="Disordered" evidence="2">
    <location>
        <begin position="133"/>
        <end position="215"/>
    </location>
</feature>
<name>A0A7R9BXV4_9CRUS</name>
<evidence type="ECO:0000256" key="1">
    <source>
        <dbReference type="ARBA" id="ARBA00023125"/>
    </source>
</evidence>
<dbReference type="GO" id="GO:0070876">
    <property type="term" value="C:SOSS complex"/>
    <property type="evidence" value="ECO:0007669"/>
    <property type="project" value="TreeGrafter"/>
</dbReference>
<evidence type="ECO:0000256" key="2">
    <source>
        <dbReference type="SAM" id="MobiDB-lite"/>
    </source>
</evidence>